<accession>A0A1I5M918</accession>
<keyword evidence="3" id="KW-1185">Reference proteome</keyword>
<name>A0A1I5M918_9GAMM</name>
<reference evidence="3" key="1">
    <citation type="submission" date="2016-10" db="EMBL/GenBank/DDBJ databases">
        <authorList>
            <person name="Varghese N."/>
            <person name="Submissions S."/>
        </authorList>
    </citation>
    <scope>NUCLEOTIDE SEQUENCE [LARGE SCALE GENOMIC DNA]</scope>
    <source>
        <strain evidence="3">JCM 15604</strain>
    </source>
</reference>
<evidence type="ECO:0000256" key="1">
    <source>
        <dbReference type="SAM" id="SignalP"/>
    </source>
</evidence>
<dbReference type="InterPro" id="IPR029045">
    <property type="entry name" value="ClpP/crotonase-like_dom_sf"/>
</dbReference>
<evidence type="ECO:0000313" key="3">
    <source>
        <dbReference type="Proteomes" id="UP000182025"/>
    </source>
</evidence>
<evidence type="ECO:0008006" key="4">
    <source>
        <dbReference type="Google" id="ProtNLM"/>
    </source>
</evidence>
<proteinExistence type="predicted"/>
<keyword evidence="1" id="KW-0732">Signal</keyword>
<protein>
    <recommendedName>
        <fullName evidence="4">Periplasmic protein-like protein</fullName>
    </recommendedName>
</protein>
<feature type="chain" id="PRO_5010202323" description="Periplasmic protein-like protein" evidence="1">
    <location>
        <begin position="45"/>
        <end position="206"/>
    </location>
</feature>
<dbReference type="SUPFAM" id="SSF52096">
    <property type="entry name" value="ClpP/crotonase"/>
    <property type="match status" value="1"/>
</dbReference>
<dbReference type="AlphaFoldDB" id="A0A1I5M918"/>
<gene>
    <name evidence="2" type="ORF">SAMN05216177_10164</name>
</gene>
<evidence type="ECO:0000313" key="2">
    <source>
        <dbReference type="EMBL" id="SFP05426.1"/>
    </source>
</evidence>
<sequence length="206" mass="22334">MRDGAPAGIVYLPNHYRVTRPMIAQRLRFVLVATTLFTALTAHAQVEVEANAGLLAVKISEEIVPGDYEKLLQGLRANPGKHKRKVVLLDSIGGSAPEAIRMGRLLRETGFEALVPSGGLCQGSCIYLLAAGTKRTINGHVALRRPPFPAGDSALAQAAHGSQSFSPANYLRDMGVDVRLAEDIYQLEPGRLRLLGPDELARYRLK</sequence>
<organism evidence="2 3">
    <name type="scientific">Ectopseudomonas toyotomiensis</name>
    <dbReference type="NCBI Taxonomy" id="554344"/>
    <lineage>
        <taxon>Bacteria</taxon>
        <taxon>Pseudomonadati</taxon>
        <taxon>Pseudomonadota</taxon>
        <taxon>Gammaproteobacteria</taxon>
        <taxon>Pseudomonadales</taxon>
        <taxon>Pseudomonadaceae</taxon>
        <taxon>Ectopseudomonas</taxon>
    </lineage>
</organism>
<feature type="signal peptide" evidence="1">
    <location>
        <begin position="1"/>
        <end position="44"/>
    </location>
</feature>
<dbReference type="Proteomes" id="UP000182025">
    <property type="component" value="Unassembled WGS sequence"/>
</dbReference>
<dbReference type="EMBL" id="FOXK01000001">
    <property type="protein sequence ID" value="SFP05426.1"/>
    <property type="molecule type" value="Genomic_DNA"/>
</dbReference>